<feature type="transmembrane region" description="Helical" evidence="1">
    <location>
        <begin position="7"/>
        <end position="26"/>
    </location>
</feature>
<dbReference type="PANTHER" id="PTHR31061:SF24">
    <property type="entry name" value="LD22376P"/>
    <property type="match status" value="1"/>
</dbReference>
<evidence type="ECO:0000313" key="3">
    <source>
        <dbReference type="EMBL" id="RSY85875.1"/>
    </source>
</evidence>
<feature type="domain" description="Heparan-alpha-glucosaminide N-acetyltransferase catalytic" evidence="2">
    <location>
        <begin position="2"/>
        <end position="225"/>
    </location>
</feature>
<feature type="transmembrane region" description="Helical" evidence="1">
    <location>
        <begin position="252"/>
        <end position="272"/>
    </location>
</feature>
<dbReference type="AlphaFoldDB" id="A0A430G432"/>
<protein>
    <submittedName>
        <fullName evidence="3">DUF1624 domain-containing protein</fullName>
    </submittedName>
</protein>
<feature type="transmembrane region" description="Helical" evidence="1">
    <location>
        <begin position="227"/>
        <end position="246"/>
    </location>
</feature>
<dbReference type="EMBL" id="QQYZ01000007">
    <property type="protein sequence ID" value="RSY85875.1"/>
    <property type="molecule type" value="Genomic_DNA"/>
</dbReference>
<reference evidence="4" key="1">
    <citation type="submission" date="2018-07" db="EMBL/GenBank/DDBJ databases">
        <title>Genomic and Epidemiologic Investigation of an Indolent Hospital Outbreak.</title>
        <authorList>
            <person name="Johnson R.C."/>
            <person name="Deming C."/>
            <person name="Conlan S."/>
            <person name="Zellmer C.J."/>
            <person name="Michelin A.V."/>
            <person name="Lee-Lin S.-Q."/>
            <person name="Thomas P.J."/>
            <person name="Park M."/>
            <person name="Weingarten R.A."/>
            <person name="Less J."/>
            <person name="Dekker J.P."/>
            <person name="Frank K.M."/>
            <person name="Musser K.A."/>
            <person name="Mcquiston J.R."/>
            <person name="Henderson D.K."/>
            <person name="Lau A.F."/>
            <person name="Palmore T.N."/>
            <person name="Segre J.A."/>
        </authorList>
    </citation>
    <scope>NUCLEOTIDE SEQUENCE [LARGE SCALE GENOMIC DNA]</scope>
    <source>
        <strain evidence="4">SK-CDC1_0717</strain>
    </source>
</reference>
<dbReference type="PANTHER" id="PTHR31061">
    <property type="entry name" value="LD22376P"/>
    <property type="match status" value="1"/>
</dbReference>
<keyword evidence="1" id="KW-0812">Transmembrane</keyword>
<dbReference type="Pfam" id="PF07786">
    <property type="entry name" value="HGSNAT_cat"/>
    <property type="match status" value="1"/>
</dbReference>
<proteinExistence type="predicted"/>
<feature type="transmembrane region" description="Helical" evidence="1">
    <location>
        <begin position="197"/>
        <end position="218"/>
    </location>
</feature>
<evidence type="ECO:0000313" key="4">
    <source>
        <dbReference type="Proteomes" id="UP000287746"/>
    </source>
</evidence>
<comment type="caution">
    <text evidence="3">The sequence shown here is derived from an EMBL/GenBank/DDBJ whole genome shotgun (WGS) entry which is preliminary data.</text>
</comment>
<feature type="transmembrane region" description="Helical" evidence="1">
    <location>
        <begin position="46"/>
        <end position="64"/>
    </location>
</feature>
<feature type="transmembrane region" description="Helical" evidence="1">
    <location>
        <begin position="85"/>
        <end position="102"/>
    </location>
</feature>
<accession>A0A430G432</accession>
<name>A0A430G432_9SPHN</name>
<organism evidence="3 4">
    <name type="scientific">Sphingomonas koreensis</name>
    <dbReference type="NCBI Taxonomy" id="93064"/>
    <lineage>
        <taxon>Bacteria</taxon>
        <taxon>Pseudomonadati</taxon>
        <taxon>Pseudomonadota</taxon>
        <taxon>Alphaproteobacteria</taxon>
        <taxon>Sphingomonadales</taxon>
        <taxon>Sphingomonadaceae</taxon>
        <taxon>Sphingomonas</taxon>
    </lineage>
</organism>
<dbReference type="InterPro" id="IPR012429">
    <property type="entry name" value="HGSNAT_cat"/>
</dbReference>
<evidence type="ECO:0000256" key="1">
    <source>
        <dbReference type="SAM" id="Phobius"/>
    </source>
</evidence>
<keyword evidence="1" id="KW-1133">Transmembrane helix</keyword>
<sequence>MRLISLDVLRGLTVAGMILVNAAAGMKYGAEADVAPILLHKSWEGLTLADLVFPAFLTMVGIAIPFSLRQRAATGASTGPILSRTGRLILLGFILSNLYWFADFGDRDWRLFGVLQRIGLVYGACALLFLFAGPRVRMALIAVLLIGYWPLALLPALDGLPNDIWQRGHNFVASVDRVLLGNHLYVKGPEGYDPEGILGTLPAIAQGLIGIAIGELLLKREGQRTRLLLAAGAAMLAAGIAWSFAFPIVKDIWSSPFVLVTAGITVLTLAVLHHVLDREGRAPGIAATAMLAFGANAIAAYTLHQVTSGVVTWDLLLLPFHATRAAIGDPIASLFPVLIYIVLIWAAMEWLRRKGWIIKI</sequence>
<gene>
    <name evidence="3" type="ORF">DAH66_09205</name>
</gene>
<evidence type="ECO:0000259" key="2">
    <source>
        <dbReference type="Pfam" id="PF07786"/>
    </source>
</evidence>
<feature type="transmembrane region" description="Helical" evidence="1">
    <location>
        <begin position="114"/>
        <end position="132"/>
    </location>
</feature>
<feature type="transmembrane region" description="Helical" evidence="1">
    <location>
        <begin position="284"/>
        <end position="303"/>
    </location>
</feature>
<feature type="transmembrane region" description="Helical" evidence="1">
    <location>
        <begin position="331"/>
        <end position="351"/>
    </location>
</feature>
<feature type="transmembrane region" description="Helical" evidence="1">
    <location>
        <begin position="139"/>
        <end position="157"/>
    </location>
</feature>
<dbReference type="RefSeq" id="WP_126004289.1">
    <property type="nucleotide sequence ID" value="NZ_QQYZ01000007.1"/>
</dbReference>
<dbReference type="Proteomes" id="UP000287746">
    <property type="component" value="Unassembled WGS sequence"/>
</dbReference>
<keyword evidence="1" id="KW-0472">Membrane</keyword>